<dbReference type="SUPFAM" id="SSF53383">
    <property type="entry name" value="PLP-dependent transferases"/>
    <property type="match status" value="1"/>
</dbReference>
<dbReference type="InterPro" id="IPR004839">
    <property type="entry name" value="Aminotransferase_I/II_large"/>
</dbReference>
<gene>
    <name evidence="2" type="ORF">GMORB2_2343</name>
</gene>
<dbReference type="Proteomes" id="UP000749293">
    <property type="component" value="Unassembled WGS sequence"/>
</dbReference>
<dbReference type="Pfam" id="PF00155">
    <property type="entry name" value="Aminotran_1_2"/>
    <property type="match status" value="1"/>
</dbReference>
<dbReference type="AlphaFoldDB" id="A0A9P5D2D9"/>
<dbReference type="GeneID" id="55968573"/>
<proteinExistence type="predicted"/>
<protein>
    <submittedName>
        <fullName evidence="2">Aspartate/methionine/tyrosine aminotransferase</fullName>
    </submittedName>
</protein>
<dbReference type="EMBL" id="JAANYQ010000013">
    <property type="protein sequence ID" value="KAF4121381.1"/>
    <property type="molecule type" value="Genomic_DNA"/>
</dbReference>
<dbReference type="InterPro" id="IPR015424">
    <property type="entry name" value="PyrdxlP-dep_Trfase"/>
</dbReference>
<accession>A0A9P5D2D9</accession>
<dbReference type="InterPro" id="IPR015422">
    <property type="entry name" value="PyrdxlP-dep_Trfase_small"/>
</dbReference>
<evidence type="ECO:0000313" key="3">
    <source>
        <dbReference type="Proteomes" id="UP000749293"/>
    </source>
</evidence>
<comment type="caution">
    <text evidence="2">The sequence shown here is derived from an EMBL/GenBank/DDBJ whole genome shotgun (WGS) entry which is preliminary data.</text>
</comment>
<dbReference type="CDD" id="cd00609">
    <property type="entry name" value="AAT_like"/>
    <property type="match status" value="1"/>
</dbReference>
<dbReference type="OrthoDB" id="7042322at2759"/>
<sequence>MEKHINLQLGWPSPSLFPNTQLLDGASGVLQSDRRTASALIYGPSAGFLPLRERIAAWLDEFYRPSERISSERICVTNGASANLGNILAKFTEPGYTRNVWMVEPSYFLACPIFTDNGFEGRLRGIPEDDEGLDIAFLRTALESVEAESNHPAKPAVKTSARYPHLYKHVIYATPTFSNPSSKTMSLGRREELVRLARDFDAIVVTDDVYDVLRWPSSPSDRSELPPTPPRIVDVDGILDGGPRHDWGNAVSNGSFSKIIGPGVRTGWAEGTPSFVLGLASVGSTGSGGCPTHLAATFVEDMLSTGKLQAHIRDKLIPTYRSRYNVLLSAVERLLVPLGFTISTGTPYRYQQPSTDGIDRNDGGGESSATDVAGGYFIYVNIPTDMPIGADEMAALGLEKYNLKFAFGGMMVVEGDRGSTERASTGFGRAIRLTWAWHTEDEIAEGIERIATLVRDYRGI</sequence>
<dbReference type="FunFam" id="3.40.640.10:FF:000080">
    <property type="entry name" value="Aminotransferase, putative"/>
    <property type="match status" value="1"/>
</dbReference>
<feature type="domain" description="Aminotransferase class I/classII large" evidence="1">
    <location>
        <begin position="38"/>
        <end position="309"/>
    </location>
</feature>
<dbReference type="InterPro" id="IPR015421">
    <property type="entry name" value="PyrdxlP-dep_Trfase_major"/>
</dbReference>
<dbReference type="PANTHER" id="PTHR42858:SF1">
    <property type="entry name" value="LD15494P"/>
    <property type="match status" value="1"/>
</dbReference>
<dbReference type="Gene3D" id="3.40.640.10">
    <property type="entry name" value="Type I PLP-dependent aspartate aminotransferase-like (Major domain)"/>
    <property type="match status" value="1"/>
</dbReference>
<dbReference type="PANTHER" id="PTHR42858">
    <property type="entry name" value="AMINOTRANSFERASE"/>
    <property type="match status" value="1"/>
</dbReference>
<dbReference type="Gene3D" id="3.90.1150.10">
    <property type="entry name" value="Aspartate Aminotransferase, domain 1"/>
    <property type="match status" value="1"/>
</dbReference>
<name>A0A9P5D2D9_9HYPO</name>
<evidence type="ECO:0000313" key="2">
    <source>
        <dbReference type="EMBL" id="KAF4121381.1"/>
    </source>
</evidence>
<keyword evidence="2" id="KW-0032">Aminotransferase</keyword>
<evidence type="ECO:0000259" key="1">
    <source>
        <dbReference type="Pfam" id="PF00155"/>
    </source>
</evidence>
<keyword evidence="3" id="KW-1185">Reference proteome</keyword>
<dbReference type="GO" id="GO:0030170">
    <property type="term" value="F:pyridoxal phosphate binding"/>
    <property type="evidence" value="ECO:0007669"/>
    <property type="project" value="InterPro"/>
</dbReference>
<keyword evidence="2" id="KW-0808">Transferase</keyword>
<organism evidence="2 3">
    <name type="scientific">Geosmithia morbida</name>
    <dbReference type="NCBI Taxonomy" id="1094350"/>
    <lineage>
        <taxon>Eukaryota</taxon>
        <taxon>Fungi</taxon>
        <taxon>Dikarya</taxon>
        <taxon>Ascomycota</taxon>
        <taxon>Pezizomycotina</taxon>
        <taxon>Sordariomycetes</taxon>
        <taxon>Hypocreomycetidae</taxon>
        <taxon>Hypocreales</taxon>
        <taxon>Bionectriaceae</taxon>
        <taxon>Geosmithia</taxon>
    </lineage>
</organism>
<dbReference type="RefSeq" id="XP_035320033.1">
    <property type="nucleotide sequence ID" value="XM_035464323.1"/>
</dbReference>
<dbReference type="GO" id="GO:0047536">
    <property type="term" value="F:2-aminoadipate transaminase activity"/>
    <property type="evidence" value="ECO:0007669"/>
    <property type="project" value="TreeGrafter"/>
</dbReference>
<reference evidence="2" key="1">
    <citation type="submission" date="2020-03" db="EMBL/GenBank/DDBJ databases">
        <title>Site-based positive gene gene selection in Geosmithia morbida across the United States reveals a broad range of putative effectors and factors for local host and environmental adapation.</title>
        <authorList>
            <person name="Onufrak A."/>
            <person name="Murdoch R.W."/>
            <person name="Gazis R."/>
            <person name="Huff M."/>
            <person name="Staton M."/>
            <person name="Klingeman W."/>
            <person name="Hadziabdic D."/>
        </authorList>
    </citation>
    <scope>NUCLEOTIDE SEQUENCE</scope>
    <source>
        <strain evidence="2">1262</strain>
    </source>
</reference>